<evidence type="ECO:0000313" key="4">
    <source>
        <dbReference type="EMBL" id="MCJ7857995.1"/>
    </source>
</evidence>
<proteinExistence type="predicted"/>
<evidence type="ECO:0000256" key="1">
    <source>
        <dbReference type="SAM" id="MobiDB-lite"/>
    </source>
</evidence>
<protein>
    <submittedName>
        <fullName evidence="4">DUF5129 domain-containing protein</fullName>
    </submittedName>
</protein>
<gene>
    <name evidence="4" type="ORF">MUN33_04590</name>
</gene>
<feature type="compositionally biased region" description="Gly residues" evidence="1">
    <location>
        <begin position="469"/>
        <end position="478"/>
    </location>
</feature>
<evidence type="ECO:0000256" key="2">
    <source>
        <dbReference type="SAM" id="SignalP"/>
    </source>
</evidence>
<accession>A0A9X1WIE9</accession>
<feature type="chain" id="PRO_5040828384" evidence="2">
    <location>
        <begin position="29"/>
        <end position="478"/>
    </location>
</feature>
<reference evidence="4" key="1">
    <citation type="submission" date="2022-04" db="EMBL/GenBank/DDBJ databases">
        <title>Corynebacterium kalidii LD5P10.</title>
        <authorList>
            <person name="Sun J.Q."/>
        </authorList>
    </citation>
    <scope>NUCLEOTIDE SEQUENCE</scope>
    <source>
        <strain evidence="4">LD5P10</strain>
    </source>
</reference>
<feature type="compositionally biased region" description="Low complexity" evidence="1">
    <location>
        <begin position="456"/>
        <end position="468"/>
    </location>
</feature>
<comment type="caution">
    <text evidence="4">The sequence shown here is derived from an EMBL/GenBank/DDBJ whole genome shotgun (WGS) entry which is preliminary data.</text>
</comment>
<feature type="signal peptide" evidence="2">
    <location>
        <begin position="1"/>
        <end position="28"/>
    </location>
</feature>
<dbReference type="Pfam" id="PF17173">
    <property type="entry name" value="DUF5129"/>
    <property type="match status" value="1"/>
</dbReference>
<dbReference type="RefSeq" id="WP_244803717.1">
    <property type="nucleotide sequence ID" value="NZ_JALIEA010000011.1"/>
</dbReference>
<feature type="region of interest" description="Disordered" evidence="1">
    <location>
        <begin position="456"/>
        <end position="478"/>
    </location>
</feature>
<dbReference type="EMBL" id="JALIEA010000011">
    <property type="protein sequence ID" value="MCJ7857995.1"/>
    <property type="molecule type" value="Genomic_DNA"/>
</dbReference>
<keyword evidence="2" id="KW-0732">Signal</keyword>
<dbReference type="Proteomes" id="UP001139207">
    <property type="component" value="Unassembled WGS sequence"/>
</dbReference>
<evidence type="ECO:0000259" key="3">
    <source>
        <dbReference type="Pfam" id="PF17173"/>
    </source>
</evidence>
<dbReference type="AlphaFoldDB" id="A0A9X1WIE9"/>
<feature type="compositionally biased region" description="Polar residues" evidence="1">
    <location>
        <begin position="54"/>
        <end position="63"/>
    </location>
</feature>
<name>A0A9X1WIE9_9CORY</name>
<dbReference type="InterPro" id="IPR033435">
    <property type="entry name" value="DUF5129"/>
</dbReference>
<evidence type="ECO:0000313" key="5">
    <source>
        <dbReference type="Proteomes" id="UP001139207"/>
    </source>
</evidence>
<feature type="region of interest" description="Disordered" evidence="1">
    <location>
        <begin position="33"/>
        <end position="63"/>
    </location>
</feature>
<keyword evidence="5" id="KW-1185">Reference proteome</keyword>
<sequence length="478" mass="50273">MTPLFRTATVLVAVLVAGLVSLAGPLAAATTPAAAAAPENGPTVTVTDPDDVLSPSSEDTLATETPRIGLPDQVRDVTYIVLDSSEDGLGTDEQFNDGILDWVGDHEERLVPDGTGEGATWAPGSLIIAVGISSRGYGVYCGDDVCSALDLFEGGHLDRTLADMRPALQRGNWTVAMLDGARTAADPSLVVEESGPSGTQILAGAGVLAVVGGGGAWWAVAAHRRKKAATARGQFDEISDRYTDVALRMDQIDVRANSLTSPVADDELRRQWRECRDAFLAVDTGLSATGLSQESDDKAFRSHAATLADAHRAMTRMVRAEGTIDRIFAMEHGDTGVRRRELSALSDDVTAARAGTTSPGLQEMLSGVSAQVEALSADLDAPDFMDRYAAIVRSYGQVLSLVREQEMDGLSTDDGDRHAPRIYDADYRVGAGHGNWIPFALLSSWHTADVEAAQSATSSGTNVSFSSGFSGGGGSARF</sequence>
<organism evidence="4 5">
    <name type="scientific">Corynebacterium kalidii</name>
    <dbReference type="NCBI Taxonomy" id="2931982"/>
    <lineage>
        <taxon>Bacteria</taxon>
        <taxon>Bacillati</taxon>
        <taxon>Actinomycetota</taxon>
        <taxon>Actinomycetes</taxon>
        <taxon>Mycobacteriales</taxon>
        <taxon>Corynebacteriaceae</taxon>
        <taxon>Corynebacterium</taxon>
    </lineage>
</organism>
<feature type="domain" description="DUF5129" evidence="3">
    <location>
        <begin position="115"/>
        <end position="281"/>
    </location>
</feature>